<evidence type="ECO:0000313" key="2">
    <source>
        <dbReference type="EMBL" id="MEJ8814811.1"/>
    </source>
</evidence>
<feature type="region of interest" description="Disordered" evidence="1">
    <location>
        <begin position="1"/>
        <end position="20"/>
    </location>
</feature>
<gene>
    <name evidence="2" type="ORF">WKW77_27315</name>
</gene>
<evidence type="ECO:0000313" key="3">
    <source>
        <dbReference type="Proteomes" id="UP001365846"/>
    </source>
</evidence>
<sequence length="88" mass="10208">MRIQSNSRAPHAAQMPFSKDPAEVRDRYDWTLSSLEQEYPVIDPDSSEYDEALMFDVYRRLKRLVWSGIPPARALELAASEVLRPFSH</sequence>
<evidence type="ECO:0000256" key="1">
    <source>
        <dbReference type="SAM" id="MobiDB-lite"/>
    </source>
</evidence>
<reference evidence="2 3" key="1">
    <citation type="submission" date="2024-03" db="EMBL/GenBank/DDBJ databases">
        <title>Novel species of the genus Variovorax.</title>
        <authorList>
            <person name="Liu Q."/>
            <person name="Xin Y.-H."/>
        </authorList>
    </citation>
    <scope>NUCLEOTIDE SEQUENCE [LARGE SCALE GENOMIC DNA]</scope>
    <source>
        <strain evidence="2 3">KACC 18899</strain>
    </source>
</reference>
<proteinExistence type="predicted"/>
<dbReference type="RefSeq" id="WP_340360039.1">
    <property type="nucleotide sequence ID" value="NZ_JBBKZU010000015.1"/>
</dbReference>
<name>A0ABU8VMS0_9BURK</name>
<protein>
    <submittedName>
        <fullName evidence="2">Uncharacterized protein</fullName>
    </submittedName>
</protein>
<accession>A0ABU8VMS0</accession>
<comment type="caution">
    <text evidence="2">The sequence shown here is derived from an EMBL/GenBank/DDBJ whole genome shotgun (WGS) entry which is preliminary data.</text>
</comment>
<dbReference type="Proteomes" id="UP001365846">
    <property type="component" value="Unassembled WGS sequence"/>
</dbReference>
<dbReference type="EMBL" id="JBBKZU010000015">
    <property type="protein sequence ID" value="MEJ8814811.1"/>
    <property type="molecule type" value="Genomic_DNA"/>
</dbReference>
<keyword evidence="3" id="KW-1185">Reference proteome</keyword>
<organism evidence="2 3">
    <name type="scientific">Variovorax ureilyticus</name>
    <dbReference type="NCBI Taxonomy" id="1836198"/>
    <lineage>
        <taxon>Bacteria</taxon>
        <taxon>Pseudomonadati</taxon>
        <taxon>Pseudomonadota</taxon>
        <taxon>Betaproteobacteria</taxon>
        <taxon>Burkholderiales</taxon>
        <taxon>Comamonadaceae</taxon>
        <taxon>Variovorax</taxon>
    </lineage>
</organism>